<keyword evidence="1" id="KW-0812">Transmembrane</keyword>
<feature type="domain" description="FecR protein" evidence="2">
    <location>
        <begin position="130"/>
        <end position="217"/>
    </location>
</feature>
<dbReference type="PANTHER" id="PTHR30273:SF2">
    <property type="entry name" value="PROTEIN FECR"/>
    <property type="match status" value="1"/>
</dbReference>
<dbReference type="PANTHER" id="PTHR30273">
    <property type="entry name" value="PERIPLASMIC SIGNAL SENSOR AND SIGMA FACTOR ACTIVATOR FECR-RELATED"/>
    <property type="match status" value="1"/>
</dbReference>
<sequence length="340" mass="38046">MRRPLPVEVLEKYINGECTQAEIALVKQWYTSFENDHDDISDISPAEEKALEERMYQNILNNINTANGNNQPLIEPITRNSYKWYKLAGAAAVILIVGAFALLNYRTNRGKQSLDSAESQFVSITNNSGQLYKSILPDNSSVWLSPHAQLSFPKKFAKQSRMVSMKGECFFEVTKNPERPFIISSNSIVTKVWGTSFLVKDEVEGGAAAVSVLTGKVSVSVKSKKAASLKIEDGEVMLYPREKVTYLAASHALQPEPAHEEPELKIWTRMNLSFDNKPLSEIIPVLNSKFHVHIKTNSAKVNHYVLTADLAGFNLADVLEALKKSLNVNYQIRKDSIELV</sequence>
<evidence type="ECO:0000313" key="5">
    <source>
        <dbReference type="Proteomes" id="UP000638732"/>
    </source>
</evidence>
<dbReference type="Gene3D" id="2.60.120.1440">
    <property type="match status" value="1"/>
</dbReference>
<evidence type="ECO:0000313" key="4">
    <source>
        <dbReference type="EMBL" id="NCD71515.1"/>
    </source>
</evidence>
<dbReference type="InterPro" id="IPR006860">
    <property type="entry name" value="FecR"/>
</dbReference>
<evidence type="ECO:0000259" key="3">
    <source>
        <dbReference type="Pfam" id="PF16344"/>
    </source>
</evidence>
<dbReference type="Gene3D" id="3.55.50.30">
    <property type="match status" value="1"/>
</dbReference>
<accession>A0A966DUA5</accession>
<dbReference type="Pfam" id="PF16344">
    <property type="entry name" value="FecR_C"/>
    <property type="match status" value="1"/>
</dbReference>
<organism evidence="4 5">
    <name type="scientific">Mucilaginibacter agri</name>
    <dbReference type="NCBI Taxonomy" id="2695265"/>
    <lineage>
        <taxon>Bacteria</taxon>
        <taxon>Pseudomonadati</taxon>
        <taxon>Bacteroidota</taxon>
        <taxon>Sphingobacteriia</taxon>
        <taxon>Sphingobacteriales</taxon>
        <taxon>Sphingobacteriaceae</taxon>
        <taxon>Mucilaginibacter</taxon>
    </lineage>
</organism>
<reference evidence="4" key="1">
    <citation type="submission" date="2020-01" db="EMBL/GenBank/DDBJ databases">
        <authorList>
            <person name="Seo Y.L."/>
        </authorList>
    </citation>
    <scope>NUCLEOTIDE SEQUENCE</scope>
    <source>
        <strain evidence="4">R11</strain>
    </source>
</reference>
<dbReference type="AlphaFoldDB" id="A0A966DUA5"/>
<reference evidence="4" key="2">
    <citation type="submission" date="2020-10" db="EMBL/GenBank/DDBJ databases">
        <title>Mucilaginibacter sp. nov., isolated from soil.</title>
        <authorList>
            <person name="Jeon C.O."/>
        </authorList>
    </citation>
    <scope>NUCLEOTIDE SEQUENCE</scope>
    <source>
        <strain evidence="4">R11</strain>
    </source>
</reference>
<evidence type="ECO:0000259" key="2">
    <source>
        <dbReference type="Pfam" id="PF04773"/>
    </source>
</evidence>
<dbReference type="InterPro" id="IPR032508">
    <property type="entry name" value="FecR_C"/>
</dbReference>
<dbReference type="GO" id="GO:0016989">
    <property type="term" value="F:sigma factor antagonist activity"/>
    <property type="evidence" value="ECO:0007669"/>
    <property type="project" value="TreeGrafter"/>
</dbReference>
<protein>
    <submittedName>
        <fullName evidence="4">DUF4974 domain-containing protein</fullName>
    </submittedName>
</protein>
<dbReference type="Proteomes" id="UP000638732">
    <property type="component" value="Unassembled WGS sequence"/>
</dbReference>
<dbReference type="Pfam" id="PF04773">
    <property type="entry name" value="FecR"/>
    <property type="match status" value="1"/>
</dbReference>
<keyword evidence="1" id="KW-0472">Membrane</keyword>
<dbReference type="PIRSF" id="PIRSF018266">
    <property type="entry name" value="FecR"/>
    <property type="match status" value="1"/>
</dbReference>
<dbReference type="EMBL" id="WWEO01000044">
    <property type="protein sequence ID" value="NCD71515.1"/>
    <property type="molecule type" value="Genomic_DNA"/>
</dbReference>
<feature type="domain" description="Protein FecR C-terminal" evidence="3">
    <location>
        <begin position="272"/>
        <end position="337"/>
    </location>
</feature>
<evidence type="ECO:0000256" key="1">
    <source>
        <dbReference type="SAM" id="Phobius"/>
    </source>
</evidence>
<name>A0A966DUA5_9SPHI</name>
<dbReference type="RefSeq" id="WP_166587464.1">
    <property type="nucleotide sequence ID" value="NZ_WWEO01000044.1"/>
</dbReference>
<gene>
    <name evidence="4" type="ORF">GSY63_19260</name>
</gene>
<keyword evidence="1" id="KW-1133">Transmembrane helix</keyword>
<proteinExistence type="predicted"/>
<keyword evidence="5" id="KW-1185">Reference proteome</keyword>
<feature type="transmembrane region" description="Helical" evidence="1">
    <location>
        <begin position="84"/>
        <end position="103"/>
    </location>
</feature>
<comment type="caution">
    <text evidence="4">The sequence shown here is derived from an EMBL/GenBank/DDBJ whole genome shotgun (WGS) entry which is preliminary data.</text>
</comment>
<dbReference type="InterPro" id="IPR012373">
    <property type="entry name" value="Ferrdict_sens_TM"/>
</dbReference>